<accession>A0A6M1PKL1</accession>
<keyword evidence="1" id="KW-0472">Membrane</keyword>
<dbReference type="RefSeq" id="WP_165097669.1">
    <property type="nucleotide sequence ID" value="NZ_JAAKGU010000004.1"/>
</dbReference>
<comment type="caution">
    <text evidence="2">The sequence shown here is derived from an EMBL/GenBank/DDBJ whole genome shotgun (WGS) entry which is preliminary data.</text>
</comment>
<evidence type="ECO:0000256" key="1">
    <source>
        <dbReference type="SAM" id="Phobius"/>
    </source>
</evidence>
<evidence type="ECO:0000313" key="2">
    <source>
        <dbReference type="EMBL" id="NGM82852.1"/>
    </source>
</evidence>
<gene>
    <name evidence="2" type="ORF">G5B47_10545</name>
</gene>
<proteinExistence type="predicted"/>
<feature type="transmembrane region" description="Helical" evidence="1">
    <location>
        <begin position="52"/>
        <end position="69"/>
    </location>
</feature>
<dbReference type="EMBL" id="JAAKGU010000004">
    <property type="protein sequence ID" value="NGM82852.1"/>
    <property type="molecule type" value="Genomic_DNA"/>
</dbReference>
<keyword evidence="1" id="KW-0812">Transmembrane</keyword>
<sequence length="70" mass="8213">MQEDAAKYAFRKHGNDTRRKGGEYNAFRDKRRLKFRKGAKEGMMISGTRREAMLILVLFLLLVVVLLYFS</sequence>
<dbReference type="Proteomes" id="UP000480151">
    <property type="component" value="Unassembled WGS sequence"/>
</dbReference>
<organism evidence="2 3">
    <name type="scientific">Paenibacillus apii</name>
    <dbReference type="NCBI Taxonomy" id="1850370"/>
    <lineage>
        <taxon>Bacteria</taxon>
        <taxon>Bacillati</taxon>
        <taxon>Bacillota</taxon>
        <taxon>Bacilli</taxon>
        <taxon>Bacillales</taxon>
        <taxon>Paenibacillaceae</taxon>
        <taxon>Paenibacillus</taxon>
    </lineage>
</organism>
<keyword evidence="1" id="KW-1133">Transmembrane helix</keyword>
<dbReference type="AlphaFoldDB" id="A0A6M1PKL1"/>
<name>A0A6M1PKL1_9BACL</name>
<protein>
    <submittedName>
        <fullName evidence="2">Uncharacterized protein</fullName>
    </submittedName>
</protein>
<reference evidence="2 3" key="1">
    <citation type="submission" date="2020-02" db="EMBL/GenBank/DDBJ databases">
        <authorList>
            <person name="Gao J."/>
            <person name="Sun J."/>
        </authorList>
    </citation>
    <scope>NUCLEOTIDE SEQUENCE [LARGE SCALE GENOMIC DNA]</scope>
    <source>
        <strain evidence="2 3">7124</strain>
    </source>
</reference>
<keyword evidence="3" id="KW-1185">Reference proteome</keyword>
<evidence type="ECO:0000313" key="3">
    <source>
        <dbReference type="Proteomes" id="UP000480151"/>
    </source>
</evidence>